<evidence type="ECO:0000313" key="2">
    <source>
        <dbReference type="EMBL" id="KAJ9130189.1"/>
    </source>
</evidence>
<keyword evidence="3" id="KW-1185">Reference proteome</keyword>
<comment type="caution">
    <text evidence="2">The sequence shown here is derived from an EMBL/GenBank/DDBJ whole genome shotgun (WGS) entry which is preliminary data.</text>
</comment>
<organism evidence="2 3">
    <name type="scientific">Pleurostoma richardsiae</name>
    <dbReference type="NCBI Taxonomy" id="41990"/>
    <lineage>
        <taxon>Eukaryota</taxon>
        <taxon>Fungi</taxon>
        <taxon>Dikarya</taxon>
        <taxon>Ascomycota</taxon>
        <taxon>Pezizomycotina</taxon>
        <taxon>Sordariomycetes</taxon>
        <taxon>Sordariomycetidae</taxon>
        <taxon>Calosphaeriales</taxon>
        <taxon>Pleurostomataceae</taxon>
        <taxon>Pleurostoma</taxon>
    </lineage>
</organism>
<protein>
    <submittedName>
        <fullName evidence="2">Uncharacterized protein</fullName>
    </submittedName>
</protein>
<accession>A0AA38R7X2</accession>
<feature type="compositionally biased region" description="Polar residues" evidence="1">
    <location>
        <begin position="200"/>
        <end position="216"/>
    </location>
</feature>
<feature type="region of interest" description="Disordered" evidence="1">
    <location>
        <begin position="195"/>
        <end position="243"/>
    </location>
</feature>
<reference evidence="2" key="1">
    <citation type="submission" date="2022-07" db="EMBL/GenBank/DDBJ databases">
        <title>Fungi with potential for degradation of polypropylene.</title>
        <authorList>
            <person name="Gostincar C."/>
        </authorList>
    </citation>
    <scope>NUCLEOTIDE SEQUENCE</scope>
    <source>
        <strain evidence="2">EXF-13308</strain>
    </source>
</reference>
<evidence type="ECO:0000313" key="3">
    <source>
        <dbReference type="Proteomes" id="UP001174694"/>
    </source>
</evidence>
<gene>
    <name evidence="2" type="ORF">NKR23_g12312</name>
</gene>
<evidence type="ECO:0000256" key="1">
    <source>
        <dbReference type="SAM" id="MobiDB-lite"/>
    </source>
</evidence>
<proteinExistence type="predicted"/>
<dbReference type="AlphaFoldDB" id="A0AA38R7X2"/>
<dbReference type="Proteomes" id="UP001174694">
    <property type="component" value="Unassembled WGS sequence"/>
</dbReference>
<name>A0AA38R7X2_9PEZI</name>
<dbReference type="EMBL" id="JANBVO010000101">
    <property type="protein sequence ID" value="KAJ9130189.1"/>
    <property type="molecule type" value="Genomic_DNA"/>
</dbReference>
<sequence length="448" mass="50245">MLPRSGDPVSPSLWSLARGGEPDATVIGDYLSLLRASNQSVRIADIHNARSSRPQDPTTGKSVTIVPFQDDENWAYAVIYPDCIHWFDSRGGIPVPSFLSQRGDINLERGWSAPSQTTPEESGLFLLLGIRLITDGRGCLHQPVAGKTLTDFRTRVLIELLTQKLNPDDRAVQAILDSEEEEQSAFFNAAMPLEYDHQPSDSQTDPWASLESSRASSVERGGTGETQELRAEPPRSPPLARDTPLDDRKIILRLMCDAVALSRSTKPSATTGLAMLWSSVKGNMSGEFHRRLNGVLFRQKMSRLKGIRAISEAMNYDLDRSYVKEMRSVQYRFRFWEELCSLRQDWGDSKFTLLCTVPRGESVENRPREQQDAMLAGIRRRLDDPSDPLSYYLEQARGLCESLLSNRLPPTRLLIDLYPYKAGQDDLTDAEYGAFVSLDPHAKIPTAR</sequence>